<dbReference type="InterPro" id="IPR051678">
    <property type="entry name" value="AGP_Transferase"/>
</dbReference>
<evidence type="ECO:0000313" key="1">
    <source>
        <dbReference type="EMBL" id="KAJ9156168.1"/>
    </source>
</evidence>
<comment type="caution">
    <text evidence="1">The sequence shown here is derived from an EMBL/GenBank/DDBJ whole genome shotgun (WGS) entry which is preliminary data.</text>
</comment>
<keyword evidence="1" id="KW-0808">Transferase</keyword>
<gene>
    <name evidence="1" type="ORF">NKR23_g1463</name>
</gene>
<sequence>MADYDHLYAAIENSAYNLWLQQFSDGKLRFKLKLLVEKHMGKGVSFVAKNTMHGDLHICVPMQLVDGMRVLLRVAYNGSGQLAEEKANGEVAVLRYLKAKTTIPVPEVYYHGHADELPGGHGPFTIMQHIQCSQNLTTALNDVDRVLDDDNSREQQPETWKKLTRLYEQVADILLQLSQCEFSKIGALVEVAPGEWEAAARPLTFNMYQLVKFAGVSPDDLPTNVHDDAHKYFVELAELHVKHLHAQHHDLFRTEEEGIKQYASRKLLRDLAQMSSVAEPSSQSGPFKLWCDDLRGMSVLLDDACNVVGVVDLEFSYAAPVEFAHSPPWWLAGPRPERSGSYSLREWAPRYGRRLAYFLEVLERVEQERAGEGRLRQDQMLSWRMRASWETKDFWLHYAVRHGWALSGIYWEFLTERLCDFVWADDVEVLLQCIRELLGGEVETMMQFVRERLEQQRVHSATFRETQRAQSLA</sequence>
<accession>A0AA38RQ89</accession>
<dbReference type="GO" id="GO:0016301">
    <property type="term" value="F:kinase activity"/>
    <property type="evidence" value="ECO:0007669"/>
    <property type="project" value="UniProtKB-KW"/>
</dbReference>
<dbReference type="AlphaFoldDB" id="A0AA38RQ89"/>
<dbReference type="InterPro" id="IPR011009">
    <property type="entry name" value="Kinase-like_dom_sf"/>
</dbReference>
<evidence type="ECO:0000313" key="2">
    <source>
        <dbReference type="Proteomes" id="UP001174694"/>
    </source>
</evidence>
<reference evidence="1" key="1">
    <citation type="submission" date="2022-07" db="EMBL/GenBank/DDBJ databases">
        <title>Fungi with potential for degradation of polypropylene.</title>
        <authorList>
            <person name="Gostincar C."/>
        </authorList>
    </citation>
    <scope>NUCLEOTIDE SEQUENCE</scope>
    <source>
        <strain evidence="1">EXF-13308</strain>
    </source>
</reference>
<organism evidence="1 2">
    <name type="scientific">Pleurostoma richardsiae</name>
    <dbReference type="NCBI Taxonomy" id="41990"/>
    <lineage>
        <taxon>Eukaryota</taxon>
        <taxon>Fungi</taxon>
        <taxon>Dikarya</taxon>
        <taxon>Ascomycota</taxon>
        <taxon>Pezizomycotina</taxon>
        <taxon>Sordariomycetes</taxon>
        <taxon>Sordariomycetidae</taxon>
        <taxon>Calosphaeriales</taxon>
        <taxon>Pleurostomataceae</taxon>
        <taxon>Pleurostoma</taxon>
    </lineage>
</organism>
<keyword evidence="1" id="KW-0418">Kinase</keyword>
<name>A0AA38RQ89_9PEZI</name>
<dbReference type="PANTHER" id="PTHR21310:SF37">
    <property type="entry name" value="AMINOGLYCOSIDE PHOSPHOTRANSFERASE DOMAIN-CONTAINING PROTEIN"/>
    <property type="match status" value="1"/>
</dbReference>
<proteinExistence type="predicted"/>
<dbReference type="PANTHER" id="PTHR21310">
    <property type="entry name" value="AMINOGLYCOSIDE PHOSPHOTRANSFERASE-RELATED-RELATED"/>
    <property type="match status" value="1"/>
</dbReference>
<dbReference type="SUPFAM" id="SSF56112">
    <property type="entry name" value="Protein kinase-like (PK-like)"/>
    <property type="match status" value="1"/>
</dbReference>
<dbReference type="EMBL" id="JANBVO010000002">
    <property type="protein sequence ID" value="KAJ9156168.1"/>
    <property type="molecule type" value="Genomic_DNA"/>
</dbReference>
<keyword evidence="2" id="KW-1185">Reference proteome</keyword>
<dbReference type="Proteomes" id="UP001174694">
    <property type="component" value="Unassembled WGS sequence"/>
</dbReference>
<protein>
    <submittedName>
        <fullName evidence="1">Aminoglycoside 3'-phosphotransferase/choline kinase domain protein</fullName>
    </submittedName>
</protein>